<dbReference type="KEGG" id="abri:DFR85_05120"/>
<dbReference type="Proteomes" id="UP000248044">
    <property type="component" value="Chromosome"/>
</dbReference>
<dbReference type="EMBL" id="CP029289">
    <property type="protein sequence ID" value="AWR94070.1"/>
    <property type="molecule type" value="Genomic_DNA"/>
</dbReference>
<dbReference type="AlphaFoldDB" id="A0A2U9IDK6"/>
<protein>
    <submittedName>
        <fullName evidence="2">Uncharacterized protein</fullName>
    </submittedName>
</protein>
<proteinExistence type="predicted"/>
<dbReference type="GeneID" id="71840544"/>
<evidence type="ECO:0000256" key="1">
    <source>
        <dbReference type="SAM" id="MobiDB-lite"/>
    </source>
</evidence>
<keyword evidence="3" id="KW-1185">Reference proteome</keyword>
<reference evidence="2 3" key="1">
    <citation type="submission" date="2018-05" db="EMBL/GenBank/DDBJ databases">
        <title>Complete Genome Sequences of Extremely Thermoacidophilic, Metal-Mobilizing Type-Strain Members of the Archaeal Family Sulfolobaceae: Acidianus brierleyi DSM-1651T, Acidianus sulfidivorans DSM-18786T, Metallosphaera hakonensis DSM-7519T, and Metallosphaera prunae DSM-10039T.</title>
        <authorList>
            <person name="Counts J.A."/>
            <person name="Kelly R.M."/>
        </authorList>
    </citation>
    <scope>NUCLEOTIDE SEQUENCE [LARGE SCALE GENOMIC DNA]</scope>
    <source>
        <strain evidence="2 3">DSM 1651</strain>
    </source>
</reference>
<dbReference type="RefSeq" id="WP_110269951.1">
    <property type="nucleotide sequence ID" value="NZ_CP029289.2"/>
</dbReference>
<gene>
    <name evidence="2" type="ORF">DFR85_05120</name>
</gene>
<feature type="region of interest" description="Disordered" evidence="1">
    <location>
        <begin position="1"/>
        <end position="33"/>
    </location>
</feature>
<organism evidence="2 3">
    <name type="scientific">Acidianus brierleyi</name>
    <dbReference type="NCBI Taxonomy" id="41673"/>
    <lineage>
        <taxon>Archaea</taxon>
        <taxon>Thermoproteota</taxon>
        <taxon>Thermoprotei</taxon>
        <taxon>Sulfolobales</taxon>
        <taxon>Sulfolobaceae</taxon>
        <taxon>Acidianus</taxon>
    </lineage>
</organism>
<accession>A0A2U9IDK6</accession>
<sequence>MISHADVGYAQKGGSDYGDVRPVPLGSKESHDPSTVKFGRWLRAKSLHSIMIEHKMSEMKV</sequence>
<evidence type="ECO:0000313" key="3">
    <source>
        <dbReference type="Proteomes" id="UP000248044"/>
    </source>
</evidence>
<evidence type="ECO:0000313" key="2">
    <source>
        <dbReference type="EMBL" id="AWR94070.1"/>
    </source>
</evidence>
<name>A0A2U9IDK6_9CREN</name>